<comment type="subcellular location">
    <subcellularLocation>
        <location evidence="1">Cell membrane</location>
        <topology evidence="1">Multi-pass membrane protein</topology>
    </subcellularLocation>
</comment>
<protein>
    <submittedName>
        <fullName evidence="7">Membrane protein</fullName>
    </submittedName>
</protein>
<feature type="transmembrane region" description="Helical" evidence="6">
    <location>
        <begin position="28"/>
        <end position="54"/>
    </location>
</feature>
<evidence type="ECO:0000256" key="6">
    <source>
        <dbReference type="SAM" id="Phobius"/>
    </source>
</evidence>
<feature type="transmembrane region" description="Helical" evidence="6">
    <location>
        <begin position="98"/>
        <end position="117"/>
    </location>
</feature>
<keyword evidence="4 6" id="KW-1133">Transmembrane helix</keyword>
<evidence type="ECO:0000256" key="4">
    <source>
        <dbReference type="ARBA" id="ARBA00022989"/>
    </source>
</evidence>
<dbReference type="PIRSF" id="PIRSF035875">
    <property type="entry name" value="RNase_BN"/>
    <property type="match status" value="1"/>
</dbReference>
<dbReference type="InterPro" id="IPR017039">
    <property type="entry name" value="Virul_fac_BrkB"/>
</dbReference>
<name>A0ABT9XI32_9BACL</name>
<sequence length="286" mass="31563">MASDWEKHGRVTGQVLWRIAQSVVKHDITSLAAVIAFYAFFSLFPLLALMIYAASVLLPANHIGQLVYGMLQPYFPSVPHKSISPFSLIRLTDIGEKVGTLSAVTLAWSATSGFIAVQQAMDVIWESKAQRSYVVRRLIGFVMLVILLMITVGSAIIMAVYPAIHLSPLHRALAPLLAVIHVASRVVFPVSLFFGFLVFYRYLPKHSAPWVYLLPGAFVAAVLLDLARALFVWYATHLGSYEVIYGSLTAVMLLVIWMYIASIVMLFGAEVSAALEYVLEGNPRTS</sequence>
<feature type="transmembrane region" description="Helical" evidence="6">
    <location>
        <begin position="243"/>
        <end position="267"/>
    </location>
</feature>
<feature type="transmembrane region" description="Helical" evidence="6">
    <location>
        <begin position="138"/>
        <end position="164"/>
    </location>
</feature>
<evidence type="ECO:0000313" key="8">
    <source>
        <dbReference type="Proteomes" id="UP001232973"/>
    </source>
</evidence>
<dbReference type="NCBIfam" id="TIGR00765">
    <property type="entry name" value="yihY_not_rbn"/>
    <property type="match status" value="1"/>
</dbReference>
<dbReference type="Proteomes" id="UP001232973">
    <property type="component" value="Unassembled WGS sequence"/>
</dbReference>
<organism evidence="7 8">
    <name type="scientific">Alicyclobacillus cycloheptanicus</name>
    <dbReference type="NCBI Taxonomy" id="1457"/>
    <lineage>
        <taxon>Bacteria</taxon>
        <taxon>Bacillati</taxon>
        <taxon>Bacillota</taxon>
        <taxon>Bacilli</taxon>
        <taxon>Bacillales</taxon>
        <taxon>Alicyclobacillaceae</taxon>
        <taxon>Alicyclobacillus</taxon>
    </lineage>
</organism>
<gene>
    <name evidence="7" type="ORF">J2S03_001837</name>
</gene>
<keyword evidence="5 6" id="KW-0472">Membrane</keyword>
<comment type="caution">
    <text evidence="7">The sequence shown here is derived from an EMBL/GenBank/DDBJ whole genome shotgun (WGS) entry which is preliminary data.</text>
</comment>
<proteinExistence type="predicted"/>
<accession>A0ABT9XI32</accession>
<dbReference type="EMBL" id="JAUSTP010000013">
    <property type="protein sequence ID" value="MDQ0189974.1"/>
    <property type="molecule type" value="Genomic_DNA"/>
</dbReference>
<dbReference type="RefSeq" id="WP_274454767.1">
    <property type="nucleotide sequence ID" value="NZ_CP067097.1"/>
</dbReference>
<feature type="transmembrane region" description="Helical" evidence="6">
    <location>
        <begin position="211"/>
        <end position="231"/>
    </location>
</feature>
<feature type="transmembrane region" description="Helical" evidence="6">
    <location>
        <begin position="176"/>
        <end position="199"/>
    </location>
</feature>
<dbReference type="Pfam" id="PF03631">
    <property type="entry name" value="Virul_fac_BrkB"/>
    <property type="match status" value="1"/>
</dbReference>
<keyword evidence="8" id="KW-1185">Reference proteome</keyword>
<dbReference type="PANTHER" id="PTHR30213">
    <property type="entry name" value="INNER MEMBRANE PROTEIN YHJD"/>
    <property type="match status" value="1"/>
</dbReference>
<evidence type="ECO:0000313" key="7">
    <source>
        <dbReference type="EMBL" id="MDQ0189974.1"/>
    </source>
</evidence>
<evidence type="ECO:0000256" key="3">
    <source>
        <dbReference type="ARBA" id="ARBA00022692"/>
    </source>
</evidence>
<reference evidence="7 8" key="1">
    <citation type="submission" date="2023-07" db="EMBL/GenBank/DDBJ databases">
        <title>Genomic Encyclopedia of Type Strains, Phase IV (KMG-IV): sequencing the most valuable type-strain genomes for metagenomic binning, comparative biology and taxonomic classification.</title>
        <authorList>
            <person name="Goeker M."/>
        </authorList>
    </citation>
    <scope>NUCLEOTIDE SEQUENCE [LARGE SCALE GENOMIC DNA]</scope>
    <source>
        <strain evidence="7 8">DSM 4006</strain>
    </source>
</reference>
<evidence type="ECO:0000256" key="2">
    <source>
        <dbReference type="ARBA" id="ARBA00022475"/>
    </source>
</evidence>
<evidence type="ECO:0000256" key="1">
    <source>
        <dbReference type="ARBA" id="ARBA00004651"/>
    </source>
</evidence>
<evidence type="ECO:0000256" key="5">
    <source>
        <dbReference type="ARBA" id="ARBA00023136"/>
    </source>
</evidence>
<keyword evidence="3 6" id="KW-0812">Transmembrane</keyword>
<keyword evidence="2" id="KW-1003">Cell membrane</keyword>
<dbReference type="PANTHER" id="PTHR30213:SF0">
    <property type="entry name" value="UPF0761 MEMBRANE PROTEIN YIHY"/>
    <property type="match status" value="1"/>
</dbReference>